<feature type="transmembrane region" description="Helical" evidence="1">
    <location>
        <begin position="42"/>
        <end position="59"/>
    </location>
</feature>
<evidence type="ECO:0000313" key="2">
    <source>
        <dbReference type="EMBL" id="KAK6915403.1"/>
    </source>
</evidence>
<keyword evidence="1" id="KW-0472">Membrane</keyword>
<organism evidence="2 3">
    <name type="scientific">Dillenia turbinata</name>
    <dbReference type="NCBI Taxonomy" id="194707"/>
    <lineage>
        <taxon>Eukaryota</taxon>
        <taxon>Viridiplantae</taxon>
        <taxon>Streptophyta</taxon>
        <taxon>Embryophyta</taxon>
        <taxon>Tracheophyta</taxon>
        <taxon>Spermatophyta</taxon>
        <taxon>Magnoliopsida</taxon>
        <taxon>eudicotyledons</taxon>
        <taxon>Gunneridae</taxon>
        <taxon>Pentapetalae</taxon>
        <taxon>Dilleniales</taxon>
        <taxon>Dilleniaceae</taxon>
        <taxon>Dillenia</taxon>
    </lineage>
</organism>
<keyword evidence="1" id="KW-1133">Transmembrane helix</keyword>
<dbReference type="AlphaFoldDB" id="A0AAN8UT06"/>
<name>A0AAN8UT06_9MAGN</name>
<evidence type="ECO:0000313" key="3">
    <source>
        <dbReference type="Proteomes" id="UP001370490"/>
    </source>
</evidence>
<comment type="caution">
    <text evidence="2">The sequence shown here is derived from an EMBL/GenBank/DDBJ whole genome shotgun (WGS) entry which is preliminary data.</text>
</comment>
<proteinExistence type="predicted"/>
<protein>
    <submittedName>
        <fullName evidence="2">Uncharacterized protein</fullName>
    </submittedName>
</protein>
<accession>A0AAN8UT06</accession>
<dbReference type="Proteomes" id="UP001370490">
    <property type="component" value="Unassembled WGS sequence"/>
</dbReference>
<sequence>MPGYDYVPDENPDFKNKTLKIEKDAVIHPISDCSASRGHFEFSMRLFLLIPVVLLFIIYRTELHIFKI</sequence>
<dbReference type="EMBL" id="JBAMMX010000025">
    <property type="protein sequence ID" value="KAK6915403.1"/>
    <property type="molecule type" value="Genomic_DNA"/>
</dbReference>
<evidence type="ECO:0000256" key="1">
    <source>
        <dbReference type="SAM" id="Phobius"/>
    </source>
</evidence>
<reference evidence="2 3" key="1">
    <citation type="submission" date="2023-12" db="EMBL/GenBank/DDBJ databases">
        <title>A high-quality genome assembly for Dillenia turbinata (Dilleniales).</title>
        <authorList>
            <person name="Chanderbali A."/>
        </authorList>
    </citation>
    <scope>NUCLEOTIDE SEQUENCE [LARGE SCALE GENOMIC DNA]</scope>
    <source>
        <strain evidence="2">LSX21</strain>
        <tissue evidence="2">Leaf</tissue>
    </source>
</reference>
<keyword evidence="3" id="KW-1185">Reference proteome</keyword>
<keyword evidence="1" id="KW-0812">Transmembrane</keyword>
<gene>
    <name evidence="2" type="ORF">RJ641_020520</name>
</gene>